<feature type="region of interest" description="Disordered" evidence="1">
    <location>
        <begin position="116"/>
        <end position="176"/>
    </location>
</feature>
<keyword evidence="2" id="KW-1185">Reference proteome</keyword>
<feature type="region of interest" description="Disordered" evidence="1">
    <location>
        <begin position="1"/>
        <end position="96"/>
    </location>
</feature>
<dbReference type="AlphaFoldDB" id="A0A6J3EZ49"/>
<accession>A0A6J3EZ49</accession>
<dbReference type="Proteomes" id="UP000504640">
    <property type="component" value="Unplaced"/>
</dbReference>
<protein>
    <submittedName>
        <fullName evidence="3">Uncharacterized protein LOC116526431</fullName>
    </submittedName>
</protein>
<reference evidence="3" key="1">
    <citation type="submission" date="2025-08" db="UniProtKB">
        <authorList>
            <consortium name="RefSeq"/>
        </authorList>
    </citation>
    <scope>IDENTIFICATION</scope>
    <source>
        <tissue evidence="3">Blood</tissue>
    </source>
</reference>
<feature type="region of interest" description="Disordered" evidence="1">
    <location>
        <begin position="209"/>
        <end position="278"/>
    </location>
</feature>
<proteinExistence type="predicted"/>
<name>A0A6J3EZ49_SAPAP</name>
<dbReference type="GeneID" id="116526431"/>
<evidence type="ECO:0000256" key="1">
    <source>
        <dbReference type="SAM" id="MobiDB-lite"/>
    </source>
</evidence>
<gene>
    <name evidence="3" type="primary">LOC116526431</name>
</gene>
<feature type="compositionally biased region" description="Basic and acidic residues" evidence="1">
    <location>
        <begin position="130"/>
        <end position="147"/>
    </location>
</feature>
<feature type="compositionally biased region" description="Pro residues" evidence="1">
    <location>
        <begin position="209"/>
        <end position="218"/>
    </location>
</feature>
<evidence type="ECO:0000313" key="2">
    <source>
        <dbReference type="Proteomes" id="UP000504640"/>
    </source>
</evidence>
<feature type="compositionally biased region" description="Basic residues" evidence="1">
    <location>
        <begin position="228"/>
        <end position="239"/>
    </location>
</feature>
<evidence type="ECO:0000313" key="3">
    <source>
        <dbReference type="RefSeq" id="XP_032098599.1"/>
    </source>
</evidence>
<dbReference type="RefSeq" id="XP_032098599.1">
    <property type="nucleotide sequence ID" value="XM_032242708.1"/>
</dbReference>
<organism evidence="2 3">
    <name type="scientific">Sapajus apella</name>
    <name type="common">Brown-capped capuchin</name>
    <name type="synonym">Cebus apella</name>
    <dbReference type="NCBI Taxonomy" id="9515"/>
    <lineage>
        <taxon>Eukaryota</taxon>
        <taxon>Metazoa</taxon>
        <taxon>Chordata</taxon>
        <taxon>Craniata</taxon>
        <taxon>Vertebrata</taxon>
        <taxon>Euteleostomi</taxon>
        <taxon>Mammalia</taxon>
        <taxon>Eutheria</taxon>
        <taxon>Euarchontoglires</taxon>
        <taxon>Primates</taxon>
        <taxon>Haplorrhini</taxon>
        <taxon>Platyrrhini</taxon>
        <taxon>Cebidae</taxon>
        <taxon>Cebinae</taxon>
        <taxon>Sapajus</taxon>
    </lineage>
</organism>
<sequence length="278" mass="29086">MVADPATRPGFPEPRAPARRSPAQDCPRDAAVQPGPPRPDVLTPGLSRSVRPRPGPPAGSLRGLSRSRWRWKLVGINPGREGPGLGVGEDPAPGSPRGCRGSVCAYVLGLCPSRGPSVHLPGPASSVRVAKGEATSETKVSEKERRFPAPVGAVSSSLPDRASGSAPGAPREQRWTPLGLASPWAWDPLLELRSPPPARPLVFLRPPPRSALPIPLLPPGGLGSLPRRQSRPGSQRHRFSAPGSPAVGRWGSCSRRPASSNPADGGALMVARERQAPS</sequence>